<dbReference type="GO" id="GO:0015483">
    <property type="term" value="F:long-chain fatty acid transporting porin activity"/>
    <property type="evidence" value="ECO:0007669"/>
    <property type="project" value="TreeGrafter"/>
</dbReference>
<dbReference type="EMBL" id="VJOY01000008">
    <property type="protein sequence ID" value="TRX74494.1"/>
    <property type="molecule type" value="Genomic_DNA"/>
</dbReference>
<proteinExistence type="inferred from homology"/>
<dbReference type="RefSeq" id="WP_143488822.1">
    <property type="nucleotide sequence ID" value="NZ_VJOY01000008.1"/>
</dbReference>
<dbReference type="PANTHER" id="PTHR35093:SF8">
    <property type="entry name" value="OUTER MEMBRANE PROTEIN NMB0088-RELATED"/>
    <property type="match status" value="1"/>
</dbReference>
<accession>A0A553GYC3</accession>
<dbReference type="PANTHER" id="PTHR35093">
    <property type="entry name" value="OUTER MEMBRANE PROTEIN NMB0088-RELATED"/>
    <property type="match status" value="1"/>
</dbReference>
<protein>
    <submittedName>
        <fullName evidence="9">Outer membrane protein transport protein</fullName>
    </submittedName>
</protein>
<keyword evidence="6" id="KW-0472">Membrane</keyword>
<evidence type="ECO:0000256" key="8">
    <source>
        <dbReference type="SAM" id="SignalP"/>
    </source>
</evidence>
<dbReference type="Gene3D" id="2.40.160.60">
    <property type="entry name" value="Outer membrane protein transport protein (OMPP1/FadL/TodX)"/>
    <property type="match status" value="1"/>
</dbReference>
<organism evidence="9 10">
    <name type="scientific">Pseudomonas mangiferae</name>
    <dbReference type="NCBI Taxonomy" id="2593654"/>
    <lineage>
        <taxon>Bacteria</taxon>
        <taxon>Pseudomonadati</taxon>
        <taxon>Pseudomonadota</taxon>
        <taxon>Gammaproteobacteria</taxon>
        <taxon>Pseudomonadales</taxon>
        <taxon>Pseudomonadaceae</taxon>
        <taxon>Pseudomonas</taxon>
    </lineage>
</organism>
<name>A0A553GYC3_9PSED</name>
<keyword evidence="4" id="KW-0812">Transmembrane</keyword>
<feature type="signal peptide" evidence="8">
    <location>
        <begin position="1"/>
        <end position="22"/>
    </location>
</feature>
<evidence type="ECO:0000256" key="3">
    <source>
        <dbReference type="ARBA" id="ARBA00022452"/>
    </source>
</evidence>
<evidence type="ECO:0000256" key="6">
    <source>
        <dbReference type="ARBA" id="ARBA00023136"/>
    </source>
</evidence>
<evidence type="ECO:0000313" key="9">
    <source>
        <dbReference type="EMBL" id="TRX74494.1"/>
    </source>
</evidence>
<gene>
    <name evidence="9" type="ORF">FM069_13220</name>
</gene>
<feature type="chain" id="PRO_5021865285" evidence="8">
    <location>
        <begin position="23"/>
        <end position="423"/>
    </location>
</feature>
<keyword evidence="5 8" id="KW-0732">Signal</keyword>
<evidence type="ECO:0000313" key="10">
    <source>
        <dbReference type="Proteomes" id="UP000315235"/>
    </source>
</evidence>
<evidence type="ECO:0000256" key="7">
    <source>
        <dbReference type="ARBA" id="ARBA00023237"/>
    </source>
</evidence>
<dbReference type="SUPFAM" id="SSF56935">
    <property type="entry name" value="Porins"/>
    <property type="match status" value="1"/>
</dbReference>
<keyword evidence="10" id="KW-1185">Reference proteome</keyword>
<dbReference type="Proteomes" id="UP000315235">
    <property type="component" value="Unassembled WGS sequence"/>
</dbReference>
<reference evidence="9 10" key="1">
    <citation type="submission" date="2019-07" db="EMBL/GenBank/DDBJ databases">
        <title>Pseudomonas mangiferae sp. nov., isolated from bark of mango tree in Thailand.</title>
        <authorList>
            <person name="Srisuk N."/>
            <person name="Anurat P."/>
        </authorList>
    </citation>
    <scope>NUCLEOTIDE SEQUENCE [LARGE SCALE GENOMIC DNA]</scope>
    <source>
        <strain evidence="9 10">DMKU_BBB3-04</strain>
    </source>
</reference>
<evidence type="ECO:0000256" key="4">
    <source>
        <dbReference type="ARBA" id="ARBA00022692"/>
    </source>
</evidence>
<dbReference type="InterPro" id="IPR005017">
    <property type="entry name" value="OMPP1/FadL/TodX"/>
</dbReference>
<dbReference type="OrthoDB" id="19849at2"/>
<sequence>MTRIFKTSLALAITAASSQTFANGLAINEQSASGMGTAFAGRSSSAQDASTVFGNPAGLSKLKQNEVSGGFAVVDANVDIHDEQSAATGTNKGDMVPLASVPFGYLAMPLNEDWHFGLGVYVPFGVISDYEKSFQGRYKGLYSKVQVITVQPTLSYKINDRVSVGFGPTFNRIDGKLTNNLATNGLLGSEGDTKLNIKGDDTAVGYNVGVLVDVTDDTTWGLTYHSKVDYTLEGHTKVTNAPSPLGLNGKYDAKLDITMPESVDTSITHKLNDQWTLYGGATWTRWSRLEKIAVENEGVPALGQALGFGTLTEQLKWKDTWSYAIGAAYQLNPEWVLRTGFAIDGAPTTNEHRNVRIPVGNRKILSLGAGWTPSPEVTIDVAYSYLRENEAPINQEESAFQPAYHAKYRNSAHGLGAQVTYRF</sequence>
<comment type="subcellular location">
    <subcellularLocation>
        <location evidence="1">Cell outer membrane</location>
        <topology evidence="1">Multi-pass membrane protein</topology>
    </subcellularLocation>
</comment>
<dbReference type="GO" id="GO:0009279">
    <property type="term" value="C:cell outer membrane"/>
    <property type="evidence" value="ECO:0007669"/>
    <property type="project" value="UniProtKB-SubCell"/>
</dbReference>
<evidence type="ECO:0000256" key="1">
    <source>
        <dbReference type="ARBA" id="ARBA00004571"/>
    </source>
</evidence>
<keyword evidence="3" id="KW-1134">Transmembrane beta strand</keyword>
<dbReference type="Pfam" id="PF03349">
    <property type="entry name" value="Toluene_X"/>
    <property type="match status" value="1"/>
</dbReference>
<dbReference type="AlphaFoldDB" id="A0A553GYC3"/>
<comment type="caution">
    <text evidence="9">The sequence shown here is derived from an EMBL/GenBank/DDBJ whole genome shotgun (WGS) entry which is preliminary data.</text>
</comment>
<evidence type="ECO:0000256" key="5">
    <source>
        <dbReference type="ARBA" id="ARBA00022729"/>
    </source>
</evidence>
<evidence type="ECO:0000256" key="2">
    <source>
        <dbReference type="ARBA" id="ARBA00008163"/>
    </source>
</evidence>
<comment type="similarity">
    <text evidence="2">Belongs to the OmpP1/FadL family.</text>
</comment>
<keyword evidence="7" id="KW-0998">Cell outer membrane</keyword>